<feature type="transmembrane region" description="Helical" evidence="9">
    <location>
        <begin position="78"/>
        <end position="96"/>
    </location>
</feature>
<proteinExistence type="inferred from homology"/>
<dbReference type="Proteomes" id="UP000442535">
    <property type="component" value="Unassembled WGS sequence"/>
</dbReference>
<keyword evidence="7 9" id="KW-1133">Transmembrane helix</keyword>
<evidence type="ECO:0000256" key="2">
    <source>
        <dbReference type="ARBA" id="ARBA00022475"/>
    </source>
</evidence>
<dbReference type="AlphaFoldDB" id="A0A7K0K4V3"/>
<feature type="compositionally biased region" description="Polar residues" evidence="11">
    <location>
        <begin position="206"/>
        <end position="217"/>
    </location>
</feature>
<dbReference type="PANTHER" id="PTHR33695:SF1">
    <property type="entry name" value="LIPOPROTEIN SIGNAL PEPTIDASE"/>
    <property type="match status" value="1"/>
</dbReference>
<evidence type="ECO:0000256" key="10">
    <source>
        <dbReference type="RuleBase" id="RU004181"/>
    </source>
</evidence>
<keyword evidence="3 9" id="KW-0645">Protease</keyword>
<comment type="caution">
    <text evidence="9">Lacks conserved residue(s) required for the propagation of feature annotation.</text>
</comment>
<dbReference type="UniPathway" id="UPA00665"/>
<reference evidence="12 13" key="1">
    <citation type="submission" date="2019-08" db="EMBL/GenBank/DDBJ databases">
        <title>In-depth cultivation of the pig gut microbiome towards novel bacterial diversity and tailored functional studies.</title>
        <authorList>
            <person name="Wylensek D."/>
            <person name="Hitch T.C.A."/>
            <person name="Clavel T."/>
        </authorList>
    </citation>
    <scope>NUCLEOTIDE SEQUENCE [LARGE SCALE GENOMIC DNA]</scope>
    <source>
        <strain evidence="12 13">RF-GAM-744-WT-7</strain>
    </source>
</reference>
<feature type="transmembrane region" description="Helical" evidence="9">
    <location>
        <begin position="139"/>
        <end position="163"/>
    </location>
</feature>
<evidence type="ECO:0000313" key="12">
    <source>
        <dbReference type="EMBL" id="MST50486.1"/>
    </source>
</evidence>
<dbReference type="HAMAP" id="MF_00161">
    <property type="entry name" value="LspA"/>
    <property type="match status" value="1"/>
</dbReference>
<dbReference type="PANTHER" id="PTHR33695">
    <property type="entry name" value="LIPOPROTEIN SIGNAL PEPTIDASE"/>
    <property type="match status" value="1"/>
</dbReference>
<keyword evidence="8 9" id="KW-0472">Membrane</keyword>
<keyword evidence="6 9" id="KW-0378">Hydrolase</keyword>
<dbReference type="GO" id="GO:0006508">
    <property type="term" value="P:proteolysis"/>
    <property type="evidence" value="ECO:0007669"/>
    <property type="project" value="UniProtKB-KW"/>
</dbReference>
<dbReference type="EMBL" id="VUMY01000020">
    <property type="protein sequence ID" value="MST50486.1"/>
    <property type="molecule type" value="Genomic_DNA"/>
</dbReference>
<keyword evidence="5 9" id="KW-0064">Aspartyl protease</keyword>
<accession>A0A7K0K4V3</accession>
<sequence>MHFDDEPTFRAQNKLGRWFFVLLICVVVAVLDQLTKAIAKDYLPENPADAVPLIGNFITLHLTHNSGAALSLLNSKTLVVTAISVILVFAVLFAALLTPHRSWAGVLAMIAGGGMGNLMDRGRGEPWGTGAVIDFIDYFGFFVGNVADIFVVLGVVAVFVLIIRKKPLDVLWLSKAQIATLESQGKAENTGRGKVIWVFEDASVSDNSASAGDSTDLASARDNSEGGQ</sequence>
<comment type="catalytic activity">
    <reaction evidence="9">
        <text>Release of signal peptides from bacterial membrane prolipoproteins. Hydrolyzes -Xaa-Yaa-Zaa-|-(S,diacylglyceryl)Cys-, in which Xaa is hydrophobic (preferably Leu), and Yaa (Ala or Ser) and Zaa (Gly or Ala) have small, neutral side chains.</text>
        <dbReference type="EC" id="3.4.23.36"/>
    </reaction>
</comment>
<feature type="region of interest" description="Disordered" evidence="11">
    <location>
        <begin position="206"/>
        <end position="228"/>
    </location>
</feature>
<evidence type="ECO:0000256" key="6">
    <source>
        <dbReference type="ARBA" id="ARBA00022801"/>
    </source>
</evidence>
<evidence type="ECO:0000256" key="3">
    <source>
        <dbReference type="ARBA" id="ARBA00022670"/>
    </source>
</evidence>
<comment type="similarity">
    <text evidence="1 9 10">Belongs to the peptidase A8 family.</text>
</comment>
<dbReference type="PRINTS" id="PR00781">
    <property type="entry name" value="LIPOSIGPTASE"/>
</dbReference>
<keyword evidence="13" id="KW-1185">Reference proteome</keyword>
<feature type="active site" evidence="9">
    <location>
        <position position="134"/>
    </location>
</feature>
<dbReference type="GO" id="GO:0005886">
    <property type="term" value="C:plasma membrane"/>
    <property type="evidence" value="ECO:0007669"/>
    <property type="project" value="UniProtKB-SubCell"/>
</dbReference>
<evidence type="ECO:0000313" key="13">
    <source>
        <dbReference type="Proteomes" id="UP000442535"/>
    </source>
</evidence>
<gene>
    <name evidence="9" type="primary">lspA</name>
    <name evidence="12" type="ORF">FYJ63_09675</name>
</gene>
<evidence type="ECO:0000256" key="5">
    <source>
        <dbReference type="ARBA" id="ARBA00022750"/>
    </source>
</evidence>
<dbReference type="Pfam" id="PF01252">
    <property type="entry name" value="Peptidase_A8"/>
    <property type="match status" value="1"/>
</dbReference>
<keyword evidence="4 9" id="KW-0812">Transmembrane</keyword>
<comment type="function">
    <text evidence="9">This protein specifically catalyzes the removal of signal peptides from prolipoproteins.</text>
</comment>
<organism evidence="12 13">
    <name type="scientific">Mobiluncus porci</name>
    <dbReference type="NCBI Taxonomy" id="2652278"/>
    <lineage>
        <taxon>Bacteria</taxon>
        <taxon>Bacillati</taxon>
        <taxon>Actinomycetota</taxon>
        <taxon>Actinomycetes</taxon>
        <taxon>Actinomycetales</taxon>
        <taxon>Actinomycetaceae</taxon>
        <taxon>Mobiluncus</taxon>
    </lineage>
</organism>
<dbReference type="EC" id="3.4.23.36" evidence="9"/>
<protein>
    <recommendedName>
        <fullName evidence="9">Lipoprotein signal peptidase</fullName>
        <ecNumber evidence="9">3.4.23.36</ecNumber>
    </recommendedName>
    <alternativeName>
        <fullName evidence="9">Prolipoprotein signal peptidase</fullName>
    </alternativeName>
    <alternativeName>
        <fullName evidence="9">Signal peptidase II</fullName>
        <shortName evidence="9">SPase II</shortName>
    </alternativeName>
</protein>
<evidence type="ECO:0000256" key="1">
    <source>
        <dbReference type="ARBA" id="ARBA00006139"/>
    </source>
</evidence>
<dbReference type="InterPro" id="IPR001872">
    <property type="entry name" value="Peptidase_A8"/>
</dbReference>
<dbReference type="GO" id="GO:0004190">
    <property type="term" value="F:aspartic-type endopeptidase activity"/>
    <property type="evidence" value="ECO:0007669"/>
    <property type="project" value="UniProtKB-UniRule"/>
</dbReference>
<feature type="transmembrane region" description="Helical" evidence="9">
    <location>
        <begin position="18"/>
        <end position="39"/>
    </location>
</feature>
<evidence type="ECO:0000256" key="7">
    <source>
        <dbReference type="ARBA" id="ARBA00022989"/>
    </source>
</evidence>
<feature type="active site" evidence="9">
    <location>
        <position position="148"/>
    </location>
</feature>
<comment type="subcellular location">
    <subcellularLocation>
        <location evidence="9">Cell membrane</location>
        <topology evidence="9">Multi-pass membrane protein</topology>
    </subcellularLocation>
</comment>
<evidence type="ECO:0000256" key="4">
    <source>
        <dbReference type="ARBA" id="ARBA00022692"/>
    </source>
</evidence>
<keyword evidence="2 9" id="KW-1003">Cell membrane</keyword>
<comment type="pathway">
    <text evidence="9">Protein modification; lipoprotein biosynthesis (signal peptide cleavage).</text>
</comment>
<evidence type="ECO:0000256" key="8">
    <source>
        <dbReference type="ARBA" id="ARBA00023136"/>
    </source>
</evidence>
<name>A0A7K0K4V3_9ACTO</name>
<evidence type="ECO:0000256" key="9">
    <source>
        <dbReference type="HAMAP-Rule" id="MF_00161"/>
    </source>
</evidence>
<comment type="caution">
    <text evidence="12">The sequence shown here is derived from an EMBL/GenBank/DDBJ whole genome shotgun (WGS) entry which is preliminary data.</text>
</comment>
<evidence type="ECO:0000256" key="11">
    <source>
        <dbReference type="SAM" id="MobiDB-lite"/>
    </source>
</evidence>